<dbReference type="AlphaFoldDB" id="A0A9X2HU95"/>
<name>A0A9X2HU95_9SPHN</name>
<dbReference type="InterPro" id="IPR020904">
    <property type="entry name" value="Sc_DH/Rdtase_CS"/>
</dbReference>
<gene>
    <name evidence="2" type="ORF">M9978_16910</name>
</gene>
<dbReference type="FunFam" id="3.40.50.720:FF:000084">
    <property type="entry name" value="Short-chain dehydrogenase reductase"/>
    <property type="match status" value="1"/>
</dbReference>
<organism evidence="2 3">
    <name type="scientific">Sphingomonas tagetis</name>
    <dbReference type="NCBI Taxonomy" id="2949092"/>
    <lineage>
        <taxon>Bacteria</taxon>
        <taxon>Pseudomonadati</taxon>
        <taxon>Pseudomonadota</taxon>
        <taxon>Alphaproteobacteria</taxon>
        <taxon>Sphingomonadales</taxon>
        <taxon>Sphingomonadaceae</taxon>
        <taxon>Sphingomonas</taxon>
    </lineage>
</organism>
<dbReference type="PANTHER" id="PTHR43943:SF2">
    <property type="entry name" value="DEHYDROGENASE_REDUCTASE 4"/>
    <property type="match status" value="1"/>
</dbReference>
<dbReference type="PRINTS" id="PR00081">
    <property type="entry name" value="GDHRDH"/>
</dbReference>
<protein>
    <submittedName>
        <fullName evidence="2">SDR family oxidoreductase</fullName>
    </submittedName>
</protein>
<dbReference type="Gene3D" id="3.40.50.720">
    <property type="entry name" value="NAD(P)-binding Rossmann-like Domain"/>
    <property type="match status" value="1"/>
</dbReference>
<comment type="similarity">
    <text evidence="1">Belongs to the short-chain dehydrogenases/reductases (SDR) family.</text>
</comment>
<dbReference type="NCBIfam" id="NF005559">
    <property type="entry name" value="PRK07231.1"/>
    <property type="match status" value="1"/>
</dbReference>
<evidence type="ECO:0000256" key="1">
    <source>
        <dbReference type="ARBA" id="ARBA00006484"/>
    </source>
</evidence>
<proteinExistence type="inferred from homology"/>
<dbReference type="InterPro" id="IPR002347">
    <property type="entry name" value="SDR_fam"/>
</dbReference>
<reference evidence="2" key="1">
    <citation type="submission" date="2022-05" db="EMBL/GenBank/DDBJ databases">
        <title>Sphingomonas sp. strain MG17 Genome sequencing and assembly.</title>
        <authorList>
            <person name="Kim I."/>
        </authorList>
    </citation>
    <scope>NUCLEOTIDE SEQUENCE</scope>
    <source>
        <strain evidence="2">MG17</strain>
    </source>
</reference>
<accession>A0A9X2HU95</accession>
<sequence length="258" mass="26570">MPMFDISGRGAIVTGSSRGIGKAIAEALAAHGANVIISSRKQPACDQVAAAIDARGAGRATPIAANVGTKSDLERLVDRARSVLGSIDILVCNAASNPYYGPMAGITDEQFEKILRNNLLSSHWLTTLVAPEMIDRGSGSIILVSSMGGMRGSPTIGAYNISKAADFQLARNLAVEYGASGVRVNCIAPGLIKTDFARALWEDPANLARALSGTPLARIGEPDEIAGAAMFLASDASRYVTGQTIIVDGGATVTVGGV</sequence>
<evidence type="ECO:0000313" key="2">
    <source>
        <dbReference type="EMBL" id="MCP3732105.1"/>
    </source>
</evidence>
<dbReference type="EMBL" id="JAMLDX010000015">
    <property type="protein sequence ID" value="MCP3732105.1"/>
    <property type="molecule type" value="Genomic_DNA"/>
</dbReference>
<dbReference type="PANTHER" id="PTHR43943">
    <property type="entry name" value="DEHYDROGENASE/REDUCTASE (SDR FAMILY) MEMBER 4"/>
    <property type="match status" value="1"/>
</dbReference>
<comment type="caution">
    <text evidence="2">The sequence shown here is derived from an EMBL/GenBank/DDBJ whole genome shotgun (WGS) entry which is preliminary data.</text>
</comment>
<dbReference type="PROSITE" id="PS00061">
    <property type="entry name" value="ADH_SHORT"/>
    <property type="match status" value="1"/>
</dbReference>
<keyword evidence="3" id="KW-1185">Reference proteome</keyword>
<dbReference type="SUPFAM" id="SSF51735">
    <property type="entry name" value="NAD(P)-binding Rossmann-fold domains"/>
    <property type="match status" value="1"/>
</dbReference>
<dbReference type="Proteomes" id="UP001139451">
    <property type="component" value="Unassembled WGS sequence"/>
</dbReference>
<dbReference type="Pfam" id="PF13561">
    <property type="entry name" value="adh_short_C2"/>
    <property type="match status" value="1"/>
</dbReference>
<evidence type="ECO:0000313" key="3">
    <source>
        <dbReference type="Proteomes" id="UP001139451"/>
    </source>
</evidence>
<dbReference type="InterPro" id="IPR036291">
    <property type="entry name" value="NAD(P)-bd_dom_sf"/>
</dbReference>